<dbReference type="PANTHER" id="PTHR43306:SF1">
    <property type="entry name" value="7,8-DIHYDRO-6-HYDROXYMETHYLPTERIN DIMETHYLTRANSFERASE"/>
    <property type="match status" value="1"/>
</dbReference>
<dbReference type="InterPro" id="IPR034471">
    <property type="entry name" value="GDGT/MA_synthase"/>
</dbReference>
<dbReference type="InterPro" id="IPR007197">
    <property type="entry name" value="rSAM"/>
</dbReference>
<dbReference type="Pfam" id="PF04055">
    <property type="entry name" value="Radical_SAM"/>
    <property type="match status" value="1"/>
</dbReference>
<dbReference type="InterPro" id="IPR034474">
    <property type="entry name" value="Methyltransferase_Class_D"/>
</dbReference>
<evidence type="ECO:0000313" key="8">
    <source>
        <dbReference type="EMBL" id="PUA33676.1"/>
    </source>
</evidence>
<accession>A0A2R7Y869</accession>
<dbReference type="NCBIfam" id="NF045702">
    <property type="entry name" value="rSAM_GDGT_ether"/>
    <property type="match status" value="1"/>
</dbReference>
<keyword evidence="3" id="KW-0949">S-adenosyl-L-methionine</keyword>
<keyword evidence="6" id="KW-0411">Iron-sulfur</keyword>
<organism evidence="8 9">
    <name type="scientific">Zestosphaera tikiterensis</name>
    <dbReference type="NCBI Taxonomy" id="1973259"/>
    <lineage>
        <taxon>Archaea</taxon>
        <taxon>Thermoproteota</taxon>
        <taxon>Thermoprotei</taxon>
        <taxon>Desulfurococcales</taxon>
        <taxon>Desulfurococcaceae</taxon>
        <taxon>Zestosphaera</taxon>
    </lineage>
</organism>
<dbReference type="SUPFAM" id="SSF102114">
    <property type="entry name" value="Radical SAM enzymes"/>
    <property type="match status" value="1"/>
</dbReference>
<dbReference type="GO" id="GO:0046872">
    <property type="term" value="F:metal ion binding"/>
    <property type="evidence" value="ECO:0007669"/>
    <property type="project" value="UniProtKB-KW"/>
</dbReference>
<dbReference type="SFLD" id="SFLDG01067">
    <property type="entry name" value="SPASM/twitch_domain_containing"/>
    <property type="match status" value="1"/>
</dbReference>
<dbReference type="GO" id="GO:0051539">
    <property type="term" value="F:4 iron, 4 sulfur cluster binding"/>
    <property type="evidence" value="ECO:0007669"/>
    <property type="project" value="UniProtKB-KW"/>
</dbReference>
<comment type="cofactor">
    <cofactor evidence="1">
        <name>[4Fe-4S] cluster</name>
        <dbReference type="ChEBI" id="CHEBI:49883"/>
    </cofactor>
</comment>
<dbReference type="InterPro" id="IPR000385">
    <property type="entry name" value="MoaA_NifB_PqqE_Fe-S-bd_CS"/>
</dbReference>
<reference evidence="8 9" key="1">
    <citation type="journal article" date="2018" name="Syst. Appl. Microbiol.">
        <title>A new symbiotic nanoarchaeote (Candidatus Nanoclepta minutus) and its host (Zestosphaera tikiterensis gen. nov., sp. nov.) from a New Zealand hot spring.</title>
        <authorList>
            <person name="St John E."/>
            <person name="Liu Y."/>
            <person name="Podar M."/>
            <person name="Stott M.B."/>
            <person name="Meneghin J."/>
            <person name="Chen Z."/>
            <person name="Lagutin K."/>
            <person name="Mitchell K."/>
            <person name="Reysenbach A.L."/>
        </authorList>
    </citation>
    <scope>NUCLEOTIDE SEQUENCE [LARGE SCALE GENOMIC DNA]</scope>
    <source>
        <strain evidence="8">NZ3</strain>
    </source>
</reference>
<comment type="caution">
    <text evidence="8">The sequence shown here is derived from an EMBL/GenBank/DDBJ whole genome shotgun (WGS) entry which is preliminary data.</text>
</comment>
<feature type="domain" description="Radical SAM core" evidence="7">
    <location>
        <begin position="132"/>
        <end position="354"/>
    </location>
</feature>
<evidence type="ECO:0000256" key="5">
    <source>
        <dbReference type="ARBA" id="ARBA00023004"/>
    </source>
</evidence>
<dbReference type="GO" id="GO:0008168">
    <property type="term" value="F:methyltransferase activity"/>
    <property type="evidence" value="ECO:0007669"/>
    <property type="project" value="InterPro"/>
</dbReference>
<dbReference type="EMBL" id="NBVN01000002">
    <property type="protein sequence ID" value="PUA33676.1"/>
    <property type="molecule type" value="Genomic_DNA"/>
</dbReference>
<evidence type="ECO:0000256" key="2">
    <source>
        <dbReference type="ARBA" id="ARBA00022485"/>
    </source>
</evidence>
<dbReference type="SFLD" id="SFLDG01100">
    <property type="entry name" value="methyltransferase_(Class_D)"/>
    <property type="match status" value="1"/>
</dbReference>
<evidence type="ECO:0000256" key="6">
    <source>
        <dbReference type="ARBA" id="ARBA00023014"/>
    </source>
</evidence>
<evidence type="ECO:0000256" key="4">
    <source>
        <dbReference type="ARBA" id="ARBA00022723"/>
    </source>
</evidence>
<dbReference type="SFLD" id="SFLDF00385">
    <property type="entry name" value="7_8-dihydro-6-hydroxymethylpte"/>
    <property type="match status" value="1"/>
</dbReference>
<dbReference type="Gene3D" id="3.20.20.70">
    <property type="entry name" value="Aldolase class I"/>
    <property type="match status" value="1"/>
</dbReference>
<evidence type="ECO:0000259" key="7">
    <source>
        <dbReference type="PROSITE" id="PS51918"/>
    </source>
</evidence>
<dbReference type="SFLD" id="SFLDS00029">
    <property type="entry name" value="Radical_SAM"/>
    <property type="match status" value="1"/>
</dbReference>
<dbReference type="PROSITE" id="PS51918">
    <property type="entry name" value="RADICAL_SAM"/>
    <property type="match status" value="1"/>
</dbReference>
<proteinExistence type="predicted"/>
<keyword evidence="2" id="KW-0004">4Fe-4S</keyword>
<dbReference type="AlphaFoldDB" id="A0A2R7Y869"/>
<dbReference type="PANTHER" id="PTHR43306">
    <property type="entry name" value="7,8-DIHYDRO-6-HYDROXYMETHYLPTERIN DIMETHYLTRANSFERASE"/>
    <property type="match status" value="1"/>
</dbReference>
<keyword evidence="5" id="KW-0408">Iron</keyword>
<evidence type="ECO:0000313" key="9">
    <source>
        <dbReference type="Proteomes" id="UP000244093"/>
    </source>
</evidence>
<dbReference type="InterPro" id="IPR056488">
    <property type="entry name" value="Zn_ribbon_HMPTM"/>
</dbReference>
<name>A0A2R7Y869_9CREN</name>
<dbReference type="Pfam" id="PF23545">
    <property type="entry name" value="Zn_ribbon_HMPTM"/>
    <property type="match status" value="1"/>
</dbReference>
<dbReference type="InterPro" id="IPR058240">
    <property type="entry name" value="rSAM_sf"/>
</dbReference>
<evidence type="ECO:0000256" key="3">
    <source>
        <dbReference type="ARBA" id="ARBA00022691"/>
    </source>
</evidence>
<dbReference type="PROSITE" id="PS01305">
    <property type="entry name" value="MOAA_NIFB_PQQE"/>
    <property type="match status" value="1"/>
</dbReference>
<evidence type="ECO:0000256" key="1">
    <source>
        <dbReference type="ARBA" id="ARBA00001966"/>
    </source>
</evidence>
<sequence>MNEVSDELGKPSLIRPSSFDVRSKVVRIADKEVRVGGPLPKVREGEKLVRYTQSICPYCYALLPAVIVERDGKLYIRKVCPEHGEIEEIYQGSSEFAKRIEKWFVEGRGPRHVYTELTAPCPYSCGLCPLHKNHTALANLVLTNRCDLSCWYCFFYAEKSGFVYEPSIEQIEFMVKQLLKQGVTPAIQLTGGEPTLREDLVDIVKLLRGLGVRHIQLNTHAIAFARLYLTKGEEEAVKLAKSIREAGVNTIYMSFDGVSPKANPKNHWEIPFIFETFRKGGVTSVVLVPTVIKGVNTHELGDIIKFAALNMDIVRSVNFQPVSLTGMIKKAEREKLRVTIYDTIKMIEEQTSGQITVNDWFPVPTSTSVSEFIESLSGKFKFEMANHPECGVGTYVYVKKVDSSVEFIPITKMIDVEGFLDYLSEKAKELRSGGAKFVIGSKILLSMITKYIKWSEVPSDVKKILPKLLFEIFTKQSYESLGEWHYKFMFLGMMHFMDLYNYDVERVMRCNVHYLMPDGRVVPFCTFNVLSDVYRDYVQKKYMLTLDEWVKLKGEGSVGDAMKYRRDLELIKKMTSHPLYMKTYEPFISKWIDMYPWLKEA</sequence>
<keyword evidence="4" id="KW-0479">Metal-binding</keyword>
<dbReference type="Proteomes" id="UP000244093">
    <property type="component" value="Unassembled WGS sequence"/>
</dbReference>
<dbReference type="CDD" id="cd01335">
    <property type="entry name" value="Radical_SAM"/>
    <property type="match status" value="1"/>
</dbReference>
<gene>
    <name evidence="8" type="ORF">B7O98_04490</name>
</gene>
<protein>
    <submittedName>
        <fullName evidence="8">Radical SAM protein</fullName>
    </submittedName>
</protein>
<dbReference type="InterPro" id="IPR013785">
    <property type="entry name" value="Aldolase_TIM"/>
</dbReference>